<feature type="region of interest" description="Disordered" evidence="1">
    <location>
        <begin position="1"/>
        <end position="35"/>
    </location>
</feature>
<dbReference type="InterPro" id="IPR027417">
    <property type="entry name" value="P-loop_NTPase"/>
</dbReference>
<dbReference type="EMBL" id="LAZR01046050">
    <property type="protein sequence ID" value="KKK97443.1"/>
    <property type="molecule type" value="Genomic_DNA"/>
</dbReference>
<evidence type="ECO:0000256" key="1">
    <source>
        <dbReference type="SAM" id="MobiDB-lite"/>
    </source>
</evidence>
<sequence length="247" mass="28207">MSGLQEILGPSTRIIGPAESGGEVRRGNGGLPESLQPKEVESVQQIIAKNMEVYYYNPWAMIEDGIIYTLDQTDLLNPIKPFPKHPWLKEVTTQWLDSSLIAVYKSRRMTMSWLMMFLHLWLVMFREGSAVFIVSDKEDKSNELVKRAEFIYNHIPDDMVLKPKMKPTYCKMDFPGLNSYMLGVPQGANQLRQFTATAILADEFAFWERARETFMASKPTIDGGGKFTAISSPQEGFFKDICFDLIR</sequence>
<comment type="caution">
    <text evidence="2">The sequence shown here is derived from an EMBL/GenBank/DDBJ whole genome shotgun (WGS) entry which is preliminary data.</text>
</comment>
<reference evidence="2" key="1">
    <citation type="journal article" date="2015" name="Nature">
        <title>Complex archaea that bridge the gap between prokaryotes and eukaryotes.</title>
        <authorList>
            <person name="Spang A."/>
            <person name="Saw J.H."/>
            <person name="Jorgensen S.L."/>
            <person name="Zaremba-Niedzwiedzka K."/>
            <person name="Martijn J."/>
            <person name="Lind A.E."/>
            <person name="van Eijk R."/>
            <person name="Schleper C."/>
            <person name="Guy L."/>
            <person name="Ettema T.J."/>
        </authorList>
    </citation>
    <scope>NUCLEOTIDE SEQUENCE</scope>
</reference>
<proteinExistence type="predicted"/>
<gene>
    <name evidence="2" type="ORF">LCGC14_2652710</name>
</gene>
<name>A0A0F8ZUD9_9ZZZZ</name>
<dbReference type="Gene3D" id="3.40.50.300">
    <property type="entry name" value="P-loop containing nucleotide triphosphate hydrolases"/>
    <property type="match status" value="1"/>
</dbReference>
<evidence type="ECO:0008006" key="3">
    <source>
        <dbReference type="Google" id="ProtNLM"/>
    </source>
</evidence>
<protein>
    <recommendedName>
        <fullName evidence="3">Terminase large subunit gp17-like C-terminal domain-containing protein</fullName>
    </recommendedName>
</protein>
<organism evidence="2">
    <name type="scientific">marine sediment metagenome</name>
    <dbReference type="NCBI Taxonomy" id="412755"/>
    <lineage>
        <taxon>unclassified sequences</taxon>
        <taxon>metagenomes</taxon>
        <taxon>ecological metagenomes</taxon>
    </lineage>
</organism>
<accession>A0A0F8ZUD9</accession>
<evidence type="ECO:0000313" key="2">
    <source>
        <dbReference type="EMBL" id="KKK97443.1"/>
    </source>
</evidence>
<dbReference type="AlphaFoldDB" id="A0A0F8ZUD9"/>